<dbReference type="Gene3D" id="1.10.150.240">
    <property type="entry name" value="Putative phosphatase, domain 2"/>
    <property type="match status" value="1"/>
</dbReference>
<dbReference type="InterPro" id="IPR023214">
    <property type="entry name" value="HAD_sf"/>
</dbReference>
<sequence length="242" mass="26601">MSSPPLPQIKGILFDMDGLLIDSERIYTQVSNQVLAPYGKEMTWEIKAGIMGRPALDAATYLVKATGIELEPQVLLELMDAKVQEAFAKVQPLPGAVKLVQHLEKHGVPIAASYYPPASTSPFPKNMAIKSTHLPDLFNLFGTRIMVGDDPCLQGKGKPDPTIFIEAAKRHLDFDCDESRSRVLVFEDGVPGVRAARSAGMPVVWVPDPELLKTMGDHDLDPTQILNSLLDFVPEEWGLPPY</sequence>
<proteinExistence type="predicted"/>
<dbReference type="InterPro" id="IPR036412">
    <property type="entry name" value="HAD-like_sf"/>
</dbReference>
<organism evidence="1 2">
    <name type="scientific">Microbotryum silenes-dioicae</name>
    <dbReference type="NCBI Taxonomy" id="796604"/>
    <lineage>
        <taxon>Eukaryota</taxon>
        <taxon>Fungi</taxon>
        <taxon>Dikarya</taxon>
        <taxon>Basidiomycota</taxon>
        <taxon>Pucciniomycotina</taxon>
        <taxon>Microbotryomycetes</taxon>
        <taxon>Microbotryales</taxon>
        <taxon>Microbotryaceae</taxon>
        <taxon>Microbotryum</taxon>
    </lineage>
</organism>
<protein>
    <submittedName>
        <fullName evidence="1">BQ5605_C007g04629 protein</fullName>
    </submittedName>
</protein>
<dbReference type="PANTHER" id="PTHR18901">
    <property type="entry name" value="2-DEOXYGLUCOSE-6-PHOSPHATE PHOSPHATASE 2"/>
    <property type="match status" value="1"/>
</dbReference>
<dbReference type="STRING" id="796604.A0A2X0MUP6"/>
<dbReference type="SUPFAM" id="SSF56784">
    <property type="entry name" value="HAD-like"/>
    <property type="match status" value="1"/>
</dbReference>
<evidence type="ECO:0000313" key="2">
    <source>
        <dbReference type="Proteomes" id="UP000249464"/>
    </source>
</evidence>
<dbReference type="Proteomes" id="UP000249464">
    <property type="component" value="Unassembled WGS sequence"/>
</dbReference>
<dbReference type="PANTHER" id="PTHR18901:SF38">
    <property type="entry name" value="PSEUDOURIDINE-5'-PHOSPHATASE"/>
    <property type="match status" value="1"/>
</dbReference>
<dbReference type="GO" id="GO:0016791">
    <property type="term" value="F:phosphatase activity"/>
    <property type="evidence" value="ECO:0007669"/>
    <property type="project" value="TreeGrafter"/>
</dbReference>
<dbReference type="AlphaFoldDB" id="A0A2X0MUP6"/>
<gene>
    <name evidence="1" type="primary">BQ5605_C007g04629</name>
    <name evidence="1" type="ORF">BQ5605_C007G04629</name>
</gene>
<dbReference type="Gene3D" id="3.40.50.1000">
    <property type="entry name" value="HAD superfamily/HAD-like"/>
    <property type="match status" value="1"/>
</dbReference>
<dbReference type="SFLD" id="SFLDS00003">
    <property type="entry name" value="Haloacid_Dehalogenase"/>
    <property type="match status" value="1"/>
</dbReference>
<dbReference type="EMBL" id="FQNC01000045">
    <property type="protein sequence ID" value="SGY61950.1"/>
    <property type="molecule type" value="Genomic_DNA"/>
</dbReference>
<dbReference type="InterPro" id="IPR023198">
    <property type="entry name" value="PGP-like_dom2"/>
</dbReference>
<evidence type="ECO:0000313" key="1">
    <source>
        <dbReference type="EMBL" id="SGY61950.1"/>
    </source>
</evidence>
<accession>A0A2X0MUP6</accession>
<dbReference type="FunFam" id="1.10.150.240:FF:000001">
    <property type="entry name" value="Haloacid dehalogenase-like hydrolase domain"/>
    <property type="match status" value="1"/>
</dbReference>
<reference evidence="1 2" key="1">
    <citation type="submission" date="2016-11" db="EMBL/GenBank/DDBJ databases">
        <authorList>
            <person name="Jaros S."/>
            <person name="Januszkiewicz K."/>
            <person name="Wedrychowicz H."/>
        </authorList>
    </citation>
    <scope>NUCLEOTIDE SEQUENCE [LARGE SCALE GENOMIC DNA]</scope>
</reference>
<dbReference type="Pfam" id="PF00702">
    <property type="entry name" value="Hydrolase"/>
    <property type="match status" value="1"/>
</dbReference>
<keyword evidence="2" id="KW-1185">Reference proteome</keyword>
<name>A0A2X0MUP6_9BASI</name>
<dbReference type="SFLD" id="SFLDG01129">
    <property type="entry name" value="C1.5:_HAD__Beta-PGM__Phosphata"/>
    <property type="match status" value="1"/>
</dbReference>